<dbReference type="EMBL" id="CM004387">
    <property type="protein sequence ID" value="OAY59891.1"/>
    <property type="molecule type" value="Genomic_DNA"/>
</dbReference>
<dbReference type="AlphaFoldDB" id="A0A2C9WJX2"/>
<accession>A0A2C9WJX2</accession>
<gene>
    <name evidence="1" type="ORF">MANES_01G068500</name>
</gene>
<sequence>MHALSTSLAPLSSSLEGSRYNFARQRWSSLFLQSVCYVFACG</sequence>
<name>A0A2C9WJX2_MANES</name>
<evidence type="ECO:0000313" key="1">
    <source>
        <dbReference type="EMBL" id="OAY59891.1"/>
    </source>
</evidence>
<protein>
    <submittedName>
        <fullName evidence="1">Uncharacterized protein</fullName>
    </submittedName>
</protein>
<organism evidence="1">
    <name type="scientific">Manihot esculenta</name>
    <name type="common">Cassava</name>
    <name type="synonym">Jatropha manihot</name>
    <dbReference type="NCBI Taxonomy" id="3983"/>
    <lineage>
        <taxon>Eukaryota</taxon>
        <taxon>Viridiplantae</taxon>
        <taxon>Streptophyta</taxon>
        <taxon>Embryophyta</taxon>
        <taxon>Tracheophyta</taxon>
        <taxon>Spermatophyta</taxon>
        <taxon>Magnoliopsida</taxon>
        <taxon>eudicotyledons</taxon>
        <taxon>Gunneridae</taxon>
        <taxon>Pentapetalae</taxon>
        <taxon>rosids</taxon>
        <taxon>fabids</taxon>
        <taxon>Malpighiales</taxon>
        <taxon>Euphorbiaceae</taxon>
        <taxon>Crotonoideae</taxon>
        <taxon>Manihoteae</taxon>
        <taxon>Manihot</taxon>
    </lineage>
</organism>
<reference evidence="1" key="1">
    <citation type="submission" date="2016-02" db="EMBL/GenBank/DDBJ databases">
        <title>WGS assembly of Manihot esculenta.</title>
        <authorList>
            <person name="Bredeson J.V."/>
            <person name="Prochnik S.E."/>
            <person name="Lyons J.B."/>
            <person name="Schmutz J."/>
            <person name="Grimwood J."/>
            <person name="Vrebalov J."/>
            <person name="Bart R.S."/>
            <person name="Amuge T."/>
            <person name="Ferguson M.E."/>
            <person name="Green R."/>
            <person name="Putnam N."/>
            <person name="Stites J."/>
            <person name="Rounsley S."/>
            <person name="Rokhsar D.S."/>
        </authorList>
    </citation>
    <scope>NUCLEOTIDE SEQUENCE [LARGE SCALE GENOMIC DNA]</scope>
    <source>
        <tissue evidence="1">Leaf</tissue>
    </source>
</reference>
<proteinExistence type="predicted"/>